<organism evidence="4 5">
    <name type="scientific">Lignipirellula cremea</name>
    <dbReference type="NCBI Taxonomy" id="2528010"/>
    <lineage>
        <taxon>Bacteria</taxon>
        <taxon>Pseudomonadati</taxon>
        <taxon>Planctomycetota</taxon>
        <taxon>Planctomycetia</taxon>
        <taxon>Pirellulales</taxon>
        <taxon>Pirellulaceae</taxon>
        <taxon>Lignipirellula</taxon>
    </lineage>
</organism>
<reference evidence="4 5" key="1">
    <citation type="submission" date="2019-02" db="EMBL/GenBank/DDBJ databases">
        <title>Deep-cultivation of Planctomycetes and their phenomic and genomic characterization uncovers novel biology.</title>
        <authorList>
            <person name="Wiegand S."/>
            <person name="Jogler M."/>
            <person name="Boedeker C."/>
            <person name="Pinto D."/>
            <person name="Vollmers J."/>
            <person name="Rivas-Marin E."/>
            <person name="Kohn T."/>
            <person name="Peeters S.H."/>
            <person name="Heuer A."/>
            <person name="Rast P."/>
            <person name="Oberbeckmann S."/>
            <person name="Bunk B."/>
            <person name="Jeske O."/>
            <person name="Meyerdierks A."/>
            <person name="Storesund J.E."/>
            <person name="Kallscheuer N."/>
            <person name="Luecker S."/>
            <person name="Lage O.M."/>
            <person name="Pohl T."/>
            <person name="Merkel B.J."/>
            <person name="Hornburger P."/>
            <person name="Mueller R.-W."/>
            <person name="Bruemmer F."/>
            <person name="Labrenz M."/>
            <person name="Spormann A.M."/>
            <person name="Op den Camp H."/>
            <person name="Overmann J."/>
            <person name="Amann R."/>
            <person name="Jetten M.S.M."/>
            <person name="Mascher T."/>
            <person name="Medema M.H."/>
            <person name="Devos D.P."/>
            <person name="Kaster A.-K."/>
            <person name="Ovreas L."/>
            <person name="Rohde M."/>
            <person name="Galperin M.Y."/>
            <person name="Jogler C."/>
        </authorList>
    </citation>
    <scope>NUCLEOTIDE SEQUENCE [LARGE SCALE GENOMIC DNA]</scope>
    <source>
        <strain evidence="4 5">Pla85_3_4</strain>
    </source>
</reference>
<keyword evidence="1" id="KW-0929">Antimicrobial</keyword>
<dbReference type="InterPro" id="IPR023347">
    <property type="entry name" value="Lysozyme_dom_sf"/>
</dbReference>
<dbReference type="EMBL" id="CP036433">
    <property type="protein sequence ID" value="QDU98557.1"/>
    <property type="molecule type" value="Genomic_DNA"/>
</dbReference>
<keyword evidence="2" id="KW-0081">Bacteriolytic enzyme</keyword>
<keyword evidence="5" id="KW-1185">Reference proteome</keyword>
<evidence type="ECO:0000256" key="3">
    <source>
        <dbReference type="SAM" id="MobiDB-lite"/>
    </source>
</evidence>
<sequence length="333" mass="36969">MLKRHSPKQSIVQKTPVSAPRPPNSPGPAECAFAVQFPDLASYPDSVQEAIVDMVYNVGNVQGKFPNFTKAVKKRDWETALKESNRIGVGERRNRVTRELFERAVRQEEVDGDWPDSAFPTTYSVSSYRTDVPTVGLLEGVTSNLAEAQQWAAQLRSSKYVAAVEVVVDPGSNDSFPAEAETLVQAVKENPKSRYKSDDENINAIANEYRKLNRLPEGKPPSDMRKFFESETARQEGWTSPPKDGPLDPVDWAKKSANRGDLVVAYPPEADLPMFVVFPSRGLGWNAVTGPVLTNQEKGARQVSLRAVTDVIDQAHFPKYRFARLANPGNRNP</sequence>
<name>A0A518E392_9BACT</name>
<accession>A0A518E392</accession>
<dbReference type="Gene3D" id="1.10.530.40">
    <property type="match status" value="1"/>
</dbReference>
<evidence type="ECO:0000313" key="5">
    <source>
        <dbReference type="Proteomes" id="UP000317648"/>
    </source>
</evidence>
<protein>
    <submittedName>
        <fullName evidence="4">Uncharacterized protein</fullName>
    </submittedName>
</protein>
<evidence type="ECO:0000313" key="4">
    <source>
        <dbReference type="EMBL" id="QDU98557.1"/>
    </source>
</evidence>
<gene>
    <name evidence="4" type="ORF">Pla8534_64270</name>
</gene>
<dbReference type="AlphaFoldDB" id="A0A518E392"/>
<dbReference type="GO" id="GO:0003796">
    <property type="term" value="F:lysozyme activity"/>
    <property type="evidence" value="ECO:0007669"/>
    <property type="project" value="InterPro"/>
</dbReference>
<proteinExistence type="predicted"/>
<dbReference type="GO" id="GO:0031640">
    <property type="term" value="P:killing of cells of another organism"/>
    <property type="evidence" value="ECO:0007669"/>
    <property type="project" value="UniProtKB-KW"/>
</dbReference>
<dbReference type="GO" id="GO:0042742">
    <property type="term" value="P:defense response to bacterium"/>
    <property type="evidence" value="ECO:0007669"/>
    <property type="project" value="UniProtKB-KW"/>
</dbReference>
<evidence type="ECO:0000256" key="2">
    <source>
        <dbReference type="ARBA" id="ARBA00022638"/>
    </source>
</evidence>
<dbReference type="InterPro" id="IPR023346">
    <property type="entry name" value="Lysozyme-like_dom_sf"/>
</dbReference>
<dbReference type="Proteomes" id="UP000317648">
    <property type="component" value="Chromosome"/>
</dbReference>
<dbReference type="KEGG" id="lcre:Pla8534_64270"/>
<dbReference type="SUPFAM" id="SSF53955">
    <property type="entry name" value="Lysozyme-like"/>
    <property type="match status" value="1"/>
</dbReference>
<evidence type="ECO:0000256" key="1">
    <source>
        <dbReference type="ARBA" id="ARBA00022529"/>
    </source>
</evidence>
<feature type="region of interest" description="Disordered" evidence="3">
    <location>
        <begin position="1"/>
        <end position="30"/>
    </location>
</feature>